<evidence type="ECO:0000256" key="6">
    <source>
        <dbReference type="ARBA" id="ARBA00022989"/>
    </source>
</evidence>
<reference evidence="10" key="1">
    <citation type="submission" date="2019-11" db="EMBL/GenBank/DDBJ databases">
        <title>Genome sequence of Heliorestis convoluta strain HH, an alkaliphilic and minimalistic phototrophic bacterium from a soda lake in Egypt.</title>
        <authorList>
            <person name="Dewey E.D."/>
            <person name="Stokes L.M."/>
            <person name="Burchell B.M."/>
            <person name="Shaffer K.N."/>
            <person name="Huntington A.M."/>
            <person name="Baker J.M."/>
            <person name="Nadendla S."/>
            <person name="Giglio M.G."/>
            <person name="Touchman J.W."/>
            <person name="Blankenship R.E."/>
            <person name="Madigan M.T."/>
            <person name="Sattley W.M."/>
        </authorList>
    </citation>
    <scope>NUCLEOTIDE SEQUENCE [LARGE SCALE GENOMIC DNA]</scope>
    <source>
        <strain evidence="10">HH</strain>
    </source>
</reference>
<protein>
    <submittedName>
        <fullName evidence="9">Spore germination protein, putative amino acid permease</fullName>
    </submittedName>
</protein>
<feature type="transmembrane region" description="Helical" evidence="8">
    <location>
        <begin position="302"/>
        <end position="318"/>
    </location>
</feature>
<dbReference type="KEGG" id="hcv:FTV88_1726"/>
<dbReference type="NCBIfam" id="TIGR00912">
    <property type="entry name" value="2A0309"/>
    <property type="match status" value="1"/>
</dbReference>
<keyword evidence="10" id="KW-1185">Reference proteome</keyword>
<feature type="transmembrane region" description="Helical" evidence="8">
    <location>
        <begin position="12"/>
        <end position="33"/>
    </location>
</feature>
<feature type="transmembrane region" description="Helical" evidence="8">
    <location>
        <begin position="338"/>
        <end position="356"/>
    </location>
</feature>
<gene>
    <name evidence="9" type="ORF">FTV88_1726</name>
</gene>
<proteinExistence type="inferred from homology"/>
<sequence>MKTPGKIGTFELFLLLWIYVTSVILLALPRLYAQDGLSALWLIPIISYIYLLPLLWIIVKLRDYFPDKILVEIPGLLFGKWAVILIGWPLTFYILYITAIALREFGDIVNYTILPETPLWALLLPFMLSVTYGAYKGPEAISRANVLLLPLTLGAFLFLIFSSFSQAEIIFLAPIFGPGLDELAIHAFFRLSIFIEVAILMALYPNIRSAKSLRFVAFYGMAFNVFFISLALLAYGLNFPFASTPHVGSPLYQLIRNINWGRFLQNLESLFVFTTVIMMIVKTSLSLYVATITFAKTVDAPFYQPYVFPLALLTYLYAFMPTDYLTAMKWEYEILRPWGLGLIFALALLLLLVAMWRKKKKRKIKLVRKREQTSL</sequence>
<evidence type="ECO:0000256" key="2">
    <source>
        <dbReference type="ARBA" id="ARBA00007998"/>
    </source>
</evidence>
<comment type="similarity">
    <text evidence="2">Belongs to the amino acid-polyamine-organocation (APC) superfamily. Spore germination protein (SGP) (TC 2.A.3.9) family.</text>
</comment>
<feature type="transmembrane region" description="Helical" evidence="8">
    <location>
        <begin position="39"/>
        <end position="59"/>
    </location>
</feature>
<feature type="transmembrane region" description="Helical" evidence="8">
    <location>
        <begin position="80"/>
        <end position="102"/>
    </location>
</feature>
<evidence type="ECO:0000256" key="3">
    <source>
        <dbReference type="ARBA" id="ARBA00022448"/>
    </source>
</evidence>
<feature type="transmembrane region" description="Helical" evidence="8">
    <location>
        <begin position="117"/>
        <end position="135"/>
    </location>
</feature>
<dbReference type="PANTHER" id="PTHR34975">
    <property type="entry name" value="SPORE GERMINATION PROTEIN A2"/>
    <property type="match status" value="1"/>
</dbReference>
<name>A0A5Q2MY69_9FIRM</name>
<keyword evidence="5 8" id="KW-0812">Transmembrane</keyword>
<keyword evidence="3" id="KW-0813">Transport</keyword>
<dbReference type="GO" id="GO:0009847">
    <property type="term" value="P:spore germination"/>
    <property type="evidence" value="ECO:0007669"/>
    <property type="project" value="InterPro"/>
</dbReference>
<dbReference type="PANTHER" id="PTHR34975:SF2">
    <property type="entry name" value="SPORE GERMINATION PROTEIN A2"/>
    <property type="match status" value="1"/>
</dbReference>
<evidence type="ECO:0000256" key="4">
    <source>
        <dbReference type="ARBA" id="ARBA00022544"/>
    </source>
</evidence>
<feature type="transmembrane region" description="Helical" evidence="8">
    <location>
        <begin position="147"/>
        <end position="177"/>
    </location>
</feature>
<organism evidence="9 10">
    <name type="scientific">Heliorestis convoluta</name>
    <dbReference type="NCBI Taxonomy" id="356322"/>
    <lineage>
        <taxon>Bacteria</taxon>
        <taxon>Bacillati</taxon>
        <taxon>Bacillota</taxon>
        <taxon>Clostridia</taxon>
        <taxon>Eubacteriales</taxon>
        <taxon>Heliobacteriaceae</taxon>
        <taxon>Heliorestis</taxon>
    </lineage>
</organism>
<dbReference type="InterPro" id="IPR004761">
    <property type="entry name" value="Spore_GerAB"/>
</dbReference>
<evidence type="ECO:0000256" key="7">
    <source>
        <dbReference type="ARBA" id="ARBA00023136"/>
    </source>
</evidence>
<evidence type="ECO:0000313" key="9">
    <source>
        <dbReference type="EMBL" id="QGG47824.1"/>
    </source>
</evidence>
<evidence type="ECO:0000256" key="5">
    <source>
        <dbReference type="ARBA" id="ARBA00022692"/>
    </source>
</evidence>
<accession>A0A5Q2MY69</accession>
<dbReference type="GO" id="GO:0016020">
    <property type="term" value="C:membrane"/>
    <property type="evidence" value="ECO:0007669"/>
    <property type="project" value="UniProtKB-SubCell"/>
</dbReference>
<dbReference type="Pfam" id="PF03845">
    <property type="entry name" value="Spore_permease"/>
    <property type="match status" value="1"/>
</dbReference>
<dbReference type="RefSeq" id="WP_153725124.1">
    <property type="nucleotide sequence ID" value="NZ_CP045875.1"/>
</dbReference>
<feature type="transmembrane region" description="Helical" evidence="8">
    <location>
        <begin position="216"/>
        <end position="237"/>
    </location>
</feature>
<keyword evidence="4" id="KW-0309">Germination</keyword>
<dbReference type="AlphaFoldDB" id="A0A5Q2MY69"/>
<evidence type="ECO:0000256" key="8">
    <source>
        <dbReference type="SAM" id="Phobius"/>
    </source>
</evidence>
<evidence type="ECO:0000313" key="10">
    <source>
        <dbReference type="Proteomes" id="UP000366051"/>
    </source>
</evidence>
<dbReference type="Proteomes" id="UP000366051">
    <property type="component" value="Chromosome"/>
</dbReference>
<comment type="subcellular location">
    <subcellularLocation>
        <location evidence="1">Membrane</location>
        <topology evidence="1">Multi-pass membrane protein</topology>
    </subcellularLocation>
</comment>
<dbReference type="EMBL" id="CP045875">
    <property type="protein sequence ID" value="QGG47824.1"/>
    <property type="molecule type" value="Genomic_DNA"/>
</dbReference>
<keyword evidence="6 8" id="KW-1133">Transmembrane helix</keyword>
<dbReference type="OrthoDB" id="1675410at2"/>
<feature type="transmembrane region" description="Helical" evidence="8">
    <location>
        <begin position="183"/>
        <end position="204"/>
    </location>
</feature>
<keyword evidence="7 8" id="KW-0472">Membrane</keyword>
<feature type="transmembrane region" description="Helical" evidence="8">
    <location>
        <begin position="270"/>
        <end position="290"/>
    </location>
</feature>
<evidence type="ECO:0000256" key="1">
    <source>
        <dbReference type="ARBA" id="ARBA00004141"/>
    </source>
</evidence>